<keyword evidence="7" id="KW-1133">Transmembrane helix</keyword>
<evidence type="ECO:0000256" key="7">
    <source>
        <dbReference type="SAM" id="Phobius"/>
    </source>
</evidence>
<evidence type="ECO:0000256" key="1">
    <source>
        <dbReference type="ARBA" id="ARBA00011764"/>
    </source>
</evidence>
<feature type="domain" description="Myb/SANT-like DNA-binding" evidence="8">
    <location>
        <begin position="92"/>
        <end position="171"/>
    </location>
</feature>
<dbReference type="EMBL" id="GDHC01021633">
    <property type="protein sequence ID" value="JAP96995.1"/>
    <property type="molecule type" value="Transcribed_RNA"/>
</dbReference>
<dbReference type="AlphaFoldDB" id="A0A146KNF2"/>
<dbReference type="InterPro" id="IPR028002">
    <property type="entry name" value="Myb_DNA-bind_5"/>
</dbReference>
<keyword evidence="4" id="KW-0804">Transcription</keyword>
<evidence type="ECO:0000313" key="9">
    <source>
        <dbReference type="EMBL" id="JAP96995.1"/>
    </source>
</evidence>
<protein>
    <recommendedName>
        <fullName evidence="2">Regulatory protein zeste</fullName>
    </recommendedName>
</protein>
<feature type="region of interest" description="Disordered" evidence="6">
    <location>
        <begin position="273"/>
        <end position="296"/>
    </location>
</feature>
<feature type="non-terminal residue" evidence="9">
    <location>
        <position position="1"/>
    </location>
</feature>
<reference evidence="9" key="1">
    <citation type="journal article" date="2016" name="Gigascience">
        <title>De novo construction of an expanded transcriptome assembly for the western tarnished plant bug, Lygus hesperus.</title>
        <authorList>
            <person name="Tassone E.E."/>
            <person name="Geib S.M."/>
            <person name="Hall B."/>
            <person name="Fabrick J.A."/>
            <person name="Brent C.S."/>
            <person name="Hull J.J."/>
        </authorList>
    </citation>
    <scope>NUCLEOTIDE SEQUENCE</scope>
</reference>
<accession>A0A146KNF2</accession>
<evidence type="ECO:0000256" key="2">
    <source>
        <dbReference type="ARBA" id="ARBA00016807"/>
    </source>
</evidence>
<sequence>FHAVIKRDIRIRRRSVWFHFVFVLPMPCLHLSISFLTLDFLNQCRFFYYVFIFRITYLPTAIRSACVETSLKDSRQVEKFVSYLGRMEARKRQAKATQAQIDHMVDYFVLNPHVATGKFSGLHGHAKLRGSWEELTNQLNAMFTKEGDVKDVKSWKSTWRDNKSAVATKVAKLKKLRRATGNVQIPSNLTLTERDLKIIELVGMEYIEGDSGVPDSFPELQNGAPSPEHQDFTNIEIDGEQHETGFVLVYDQNGNEIENESPQQNLLMSSKLGASTDQQEATTPMHGASSSRRKGRAERVGEQLTEARSHFQTIAERQAACMELFAESTQTIAGAVAEARGEFRSIAERQATCMEMFAENLAQQNRLMESMWERVLSQQEQTNALLKMLIEKVSKYS</sequence>
<comment type="function">
    <text evidence="5">Involved in transvection phenomena (= synapsis-dependent gene expression), where the synaptic pairing of chromosomes carrying genes with which zeste interacts influences the expression of these genes. Zeste binds to DNA and stimulates transcription from a nearby promoter.</text>
</comment>
<keyword evidence="7" id="KW-0812">Transmembrane</keyword>
<evidence type="ECO:0000256" key="5">
    <source>
        <dbReference type="ARBA" id="ARBA00025466"/>
    </source>
</evidence>
<keyword evidence="3" id="KW-0805">Transcription regulation</keyword>
<organism evidence="9">
    <name type="scientific">Lygus hesperus</name>
    <name type="common">Western plant bug</name>
    <dbReference type="NCBI Taxonomy" id="30085"/>
    <lineage>
        <taxon>Eukaryota</taxon>
        <taxon>Metazoa</taxon>
        <taxon>Ecdysozoa</taxon>
        <taxon>Arthropoda</taxon>
        <taxon>Hexapoda</taxon>
        <taxon>Insecta</taxon>
        <taxon>Pterygota</taxon>
        <taxon>Neoptera</taxon>
        <taxon>Paraneoptera</taxon>
        <taxon>Hemiptera</taxon>
        <taxon>Heteroptera</taxon>
        <taxon>Panheteroptera</taxon>
        <taxon>Cimicomorpha</taxon>
        <taxon>Miridae</taxon>
        <taxon>Mirini</taxon>
        <taxon>Lygus</taxon>
    </lineage>
</organism>
<evidence type="ECO:0000259" key="8">
    <source>
        <dbReference type="Pfam" id="PF13873"/>
    </source>
</evidence>
<proteinExistence type="predicted"/>
<evidence type="ECO:0000256" key="6">
    <source>
        <dbReference type="SAM" id="MobiDB-lite"/>
    </source>
</evidence>
<comment type="subunit">
    <text evidence="1">Self-associates forming complexes of several hundred monomers.</text>
</comment>
<gene>
    <name evidence="9" type="ORF">g.29825</name>
</gene>
<feature type="compositionally biased region" description="Polar residues" evidence="6">
    <location>
        <begin position="273"/>
        <end position="282"/>
    </location>
</feature>
<feature type="transmembrane region" description="Helical" evidence="7">
    <location>
        <begin position="16"/>
        <end position="40"/>
    </location>
</feature>
<evidence type="ECO:0000256" key="4">
    <source>
        <dbReference type="ARBA" id="ARBA00023163"/>
    </source>
</evidence>
<evidence type="ECO:0000256" key="3">
    <source>
        <dbReference type="ARBA" id="ARBA00023015"/>
    </source>
</evidence>
<keyword evidence="7" id="KW-0472">Membrane</keyword>
<dbReference type="Pfam" id="PF13873">
    <property type="entry name" value="Myb_DNA-bind_5"/>
    <property type="match status" value="1"/>
</dbReference>
<name>A0A146KNF2_LYGHE</name>